<dbReference type="InterPro" id="IPR016039">
    <property type="entry name" value="Thiolase-like"/>
</dbReference>
<dbReference type="PROSITE" id="PS50075">
    <property type="entry name" value="CARRIER"/>
    <property type="match status" value="1"/>
</dbReference>
<evidence type="ECO:0000256" key="5">
    <source>
        <dbReference type="ARBA" id="ARBA00023002"/>
    </source>
</evidence>
<evidence type="ECO:0000256" key="3">
    <source>
        <dbReference type="ARBA" id="ARBA00022679"/>
    </source>
</evidence>
<dbReference type="Pfam" id="PF08240">
    <property type="entry name" value="ADH_N"/>
    <property type="match status" value="1"/>
</dbReference>
<evidence type="ECO:0000313" key="13">
    <source>
        <dbReference type="Proteomes" id="UP000799537"/>
    </source>
</evidence>
<dbReference type="InterPro" id="IPR006162">
    <property type="entry name" value="Ppantetheine_attach_site"/>
</dbReference>
<dbReference type="Pfam" id="PF00698">
    <property type="entry name" value="Acyl_transf_1"/>
    <property type="match status" value="1"/>
</dbReference>
<feature type="active site" description="Proton donor; for dehydratase activity" evidence="8">
    <location>
        <position position="1176"/>
    </location>
</feature>
<dbReference type="InterPro" id="IPR049552">
    <property type="entry name" value="PKS_DH_N"/>
</dbReference>
<dbReference type="PROSITE" id="PS00606">
    <property type="entry name" value="KS3_1"/>
    <property type="match status" value="1"/>
</dbReference>
<dbReference type="PROSITE" id="PS52019">
    <property type="entry name" value="PKS_MFAS_DH"/>
    <property type="match status" value="1"/>
</dbReference>
<evidence type="ECO:0000256" key="7">
    <source>
        <dbReference type="ARBA" id="ARBA00023315"/>
    </source>
</evidence>
<feature type="region of interest" description="N-terminal hotdog fold" evidence="8">
    <location>
        <begin position="961"/>
        <end position="1094"/>
    </location>
</feature>
<dbReference type="Gene3D" id="3.40.50.720">
    <property type="entry name" value="NAD(P)-binding Rossmann-like Domain"/>
    <property type="match status" value="2"/>
</dbReference>
<dbReference type="InterPro" id="IPR014043">
    <property type="entry name" value="Acyl_transferase_dom"/>
</dbReference>
<dbReference type="Gene3D" id="3.40.366.10">
    <property type="entry name" value="Malonyl-Coenzyme A Acyl Carrier Protein, domain 2"/>
    <property type="match status" value="1"/>
</dbReference>
<dbReference type="SUPFAM" id="SSF50129">
    <property type="entry name" value="GroES-like"/>
    <property type="match status" value="1"/>
</dbReference>
<dbReference type="InterPro" id="IPR057326">
    <property type="entry name" value="KR_dom"/>
</dbReference>
<dbReference type="InterPro" id="IPR050091">
    <property type="entry name" value="PKS_NRPS_Biosynth_Enz"/>
</dbReference>
<dbReference type="EMBL" id="ML993592">
    <property type="protein sequence ID" value="KAF2167650.1"/>
    <property type="molecule type" value="Genomic_DNA"/>
</dbReference>
<dbReference type="InterPro" id="IPR020843">
    <property type="entry name" value="ER"/>
</dbReference>
<sequence>MSGPHDHQHLDSEPIAIVGYAYRAPGLGRSGLWEYLAEANSAFSPVPPDRFQHDGYYHPNSEKPGCISSKGGHFLPDDIYAFDAPFFNMTADEALSMDPQHRLLLECAFEASENAGWKLSDIAGSRIGVFAANEKSEYGQRLVDDLPTISKYTATGTASCMFANRLSYFFDLHGPSVAVDAACSSSSYALHLACKSIRSRECNAAFVGGASLIVSPNMWVLLDTMGALSPDGKSFSYDRKANGFGRGEGGACLVVKRLSDAIAANDPIRAVIRNTASNHSGRTIGISTPSQQAQEELLARVHQEIGLPPNETTFIEVHPPATDFDPIDAGAIANIVARTRPPSQPVFIGSLKSNFGHLEGASGVLSVVKAVMLIERQFLLPNAWFEELHPKIREYEKLRVPQTVTPWPVGMKRRVCVTNFGFGGSNAAALLEDFEGCIPTDGHNATGEVLDGHVTNVTCSNGPEPTKPTADLTAEKTRLADGIHAHPSRLFVFSSRTELTLASYLTSFHDYLQTVLPLPDLHDLSYTLGQRRTYFPNRVSIAARSVTDLREQLANSRALKAEKARDHKIAFVFTGQGAQYPRMGVELSRHPIFYQTLQEADVCLTEFGALWSLIDELAKGESETRIHDTEVSQPACTAIQIGLVHLLRQWGIRPAAVVGHSSGEIAAAYTAGFITFKAAMAISYHRGQAAARIHQEHPDQGAMLALGIGAEGAVALIESASQSTGGAAAVLAAVNSPQSVTVSGNVQAIAAVERVAQEQGLFVRRLKVAVAYHSQYMEAVAASYSAAITAYSPSTSHSTVALISTVTGVQQHAETFSASYWVRNLVQPVQFLAAINTLLSTLGSSSNTPTVLVEIGPHAALKGPISQILQSPSNQIPGTIPKPTYVSALVRGSSPDRTVVELAGRLLVLGCSVDIAQVNGTNDKNAHVVTNLPLYAWDRTIRYQHTSPVATQKAHPGQAYDHLLGWKCPSVGNEQVFRQVFTLDEMPFLRDHNIAGEVLFPFTGYLSLGIAAVRALTSSDTPPRSVVAKELYVKRGLPIKEEQRVDIATKLRPAETGIEVASSSVWAFDVVSWSTGIGWTIHCSGQIEASTQPTACTSWTMRQTEQALTDPRLREADAEQEYKLLDQTGVRYGPQFRTMRRLWATTGLVVHETELRDMPEFMQDTSPITVDAPTLDSFLHSIGSIQGAGVARRVFVPTYFKHIRVSNEVPARQNQRFTIVTRLQELDLRTGTMRVMVSVFTKPQAPNETRIPILEIESFTLKSITEPNAEKLLRQLPKGFIERLVPSAAFLAEDDVVRLVGEQPFGQEDIDHRQQLNEVGAYFMACAILTLSKDQQDRLPPHLASFVLWAQALVAQPSTQEMLKSRDPGSLVREVRNANAKGEMLVAIGEQLPAILNLELEPLEIMLKDGLLSRNYEQDTSAVRCNAALARYARVLSDSNPNLRVLEIGAGTGSATLGILESMSHELQDTPSFQSYTFTDISPGFFENAKVKLARWSNWIRYEKLDIGEDPLSQGFESETYDLVVASNVLHATADMNKTICNVCTLLKPGGKLLLMENVAHQPCNMPYALLPGWWVAHDEYRAGSGPLLSDGSWERLLSNNGFSGIDGSIADYPGTAVHLMKALWATKVQTLARNSDADDHFEVAITGQLIGNETLELIEALVEQADQSMNGATLYTMMSELQDPDKSLCIFIDSPQASVLQDVSEPDFESLKGLLTDVKALVWVILEKARPEAYTIKGLLRTLRLEDASRSLLLVENVPSTTDGATAVMSLAHRLASTQDHKRSLMDQDFVWDNEKLLVPRLTPSVAARNTLASESGLMVKEKQPMWNESKDAFEMTVDVAGSPDSIYFRRSDTLQITGDNEVIVRVEAVGVNFRDLLLVLGSMPWSGPGLEGAGRVHAVAPQVKNLKVGDRVFYISSENGYANYVRLPFTSIHRIPDHISAVDAATMPIAYSTARVCFQRARLQKGDTVLIHAASGAVGQACVTMAQHLGASRVFVTAGTAEKRAFLGDKFSIPKDDIFSSRTANFKDGILSATNGKGVDVIINSLSGRLLQDTFALTADFGRFIEIGRKDFLQNSHLAMRAFDHNVTFGGVDLYKLFTRKPEVLQDCLAEISQLLLTGGIGPIRPVTEISVTNLSTALRRLQSGQNMGKIVTTMDQDAMVLAQVASGLLPRRQLLHPDGTYLITGGTGGIGRALASWMVDNGARNVVLLGRSGSSHPEVARLLGQIRSSSPNVCIRAIACDVGVRGDVETAMAAVSDLPRVKGVVHGALFLRGAWNLHDILPKDLDFFISLASIDGAIGHVGQAIYAGTSTFLDAFSQYRNSLGLPAVSIGLPVVEGIGYVADRDIGDALKQSIGLTLAETHVYTAVKGAIVGPSSGLCANARSLVATSSPVINTNGSLLPWERFDMLAALRTAPLSQGDSPSTTPTHSDQSTLLVKMSNSGDAMQTLLIALMDKVASMTMTDRDEVRPDRGLVDYGLDSLVSVELRNWIRRETGVELALTAIVGAENLRALAERTLAQMKVQ</sequence>
<evidence type="ECO:0000256" key="8">
    <source>
        <dbReference type="PROSITE-ProRule" id="PRU01363"/>
    </source>
</evidence>
<dbReference type="SUPFAM" id="SSF47336">
    <property type="entry name" value="ACP-like"/>
    <property type="match status" value="1"/>
</dbReference>
<dbReference type="Pfam" id="PF02801">
    <property type="entry name" value="Ketoacyl-synt_C"/>
    <property type="match status" value="1"/>
</dbReference>
<dbReference type="RefSeq" id="XP_033668539.1">
    <property type="nucleotide sequence ID" value="XM_033816664.1"/>
</dbReference>
<dbReference type="Gene3D" id="1.10.1200.10">
    <property type="entry name" value="ACP-like"/>
    <property type="match status" value="1"/>
</dbReference>
<dbReference type="GO" id="GO:0044550">
    <property type="term" value="P:secondary metabolite biosynthetic process"/>
    <property type="evidence" value="ECO:0007669"/>
    <property type="project" value="TreeGrafter"/>
</dbReference>
<reference evidence="12" key="1">
    <citation type="journal article" date="2020" name="Stud. Mycol.">
        <title>101 Dothideomycetes genomes: a test case for predicting lifestyles and emergence of pathogens.</title>
        <authorList>
            <person name="Haridas S."/>
            <person name="Albert R."/>
            <person name="Binder M."/>
            <person name="Bloem J."/>
            <person name="Labutti K."/>
            <person name="Salamov A."/>
            <person name="Andreopoulos B."/>
            <person name="Baker S."/>
            <person name="Barry K."/>
            <person name="Bills G."/>
            <person name="Bluhm B."/>
            <person name="Cannon C."/>
            <person name="Castanera R."/>
            <person name="Culley D."/>
            <person name="Daum C."/>
            <person name="Ezra D."/>
            <person name="Gonzalez J."/>
            <person name="Henrissat B."/>
            <person name="Kuo A."/>
            <person name="Liang C."/>
            <person name="Lipzen A."/>
            <person name="Lutzoni F."/>
            <person name="Magnuson J."/>
            <person name="Mondo S."/>
            <person name="Nolan M."/>
            <person name="Ohm R."/>
            <person name="Pangilinan J."/>
            <person name="Park H.-J."/>
            <person name="Ramirez L."/>
            <person name="Alfaro M."/>
            <person name="Sun H."/>
            <person name="Tritt A."/>
            <person name="Yoshinaga Y."/>
            <person name="Zwiers L.-H."/>
            <person name="Turgeon B."/>
            <person name="Goodwin S."/>
            <person name="Spatafora J."/>
            <person name="Crous P."/>
            <person name="Grigoriev I."/>
        </authorList>
    </citation>
    <scope>NUCLEOTIDE SEQUENCE</scope>
    <source>
        <strain evidence="12">ATCC 36951</strain>
    </source>
</reference>
<dbReference type="Pfam" id="PF21089">
    <property type="entry name" value="PKS_DH_N"/>
    <property type="match status" value="1"/>
</dbReference>
<organism evidence="12 13">
    <name type="scientific">Zasmidium cellare ATCC 36951</name>
    <dbReference type="NCBI Taxonomy" id="1080233"/>
    <lineage>
        <taxon>Eukaryota</taxon>
        <taxon>Fungi</taxon>
        <taxon>Dikarya</taxon>
        <taxon>Ascomycota</taxon>
        <taxon>Pezizomycotina</taxon>
        <taxon>Dothideomycetes</taxon>
        <taxon>Dothideomycetidae</taxon>
        <taxon>Mycosphaerellales</taxon>
        <taxon>Mycosphaerellaceae</taxon>
        <taxon>Zasmidium</taxon>
    </lineage>
</organism>
<evidence type="ECO:0000259" key="11">
    <source>
        <dbReference type="PROSITE" id="PS52019"/>
    </source>
</evidence>
<dbReference type="Gene3D" id="3.40.47.10">
    <property type="match status" value="1"/>
</dbReference>
<dbReference type="Gene3D" id="3.10.129.110">
    <property type="entry name" value="Polyketide synthase dehydratase"/>
    <property type="match status" value="1"/>
</dbReference>
<dbReference type="InterPro" id="IPR001227">
    <property type="entry name" value="Ac_transferase_dom_sf"/>
</dbReference>
<dbReference type="SUPFAM" id="SSF55048">
    <property type="entry name" value="Probable ACP-binding domain of malonyl-CoA ACP transacylase"/>
    <property type="match status" value="1"/>
</dbReference>
<dbReference type="InterPro" id="IPR049551">
    <property type="entry name" value="PKS_DH_C"/>
</dbReference>
<dbReference type="PANTHER" id="PTHR43775">
    <property type="entry name" value="FATTY ACID SYNTHASE"/>
    <property type="match status" value="1"/>
</dbReference>
<dbReference type="InterPro" id="IPR036736">
    <property type="entry name" value="ACP-like_sf"/>
</dbReference>
<keyword evidence="2" id="KW-0597">Phosphoprotein</keyword>
<keyword evidence="7" id="KW-0012">Acyltransferase</keyword>
<dbReference type="InterPro" id="IPR018201">
    <property type="entry name" value="Ketoacyl_synth_AS"/>
</dbReference>
<dbReference type="Gene3D" id="3.90.180.10">
    <property type="entry name" value="Medium-chain alcohol dehydrogenases, catalytic domain"/>
    <property type="match status" value="1"/>
</dbReference>
<protein>
    <submittedName>
        <fullName evidence="12">Uncharacterized protein</fullName>
    </submittedName>
</protein>
<dbReference type="GO" id="GO:0006633">
    <property type="term" value="P:fatty acid biosynthetic process"/>
    <property type="evidence" value="ECO:0007669"/>
    <property type="project" value="InterPro"/>
</dbReference>
<evidence type="ECO:0000256" key="6">
    <source>
        <dbReference type="ARBA" id="ARBA00023268"/>
    </source>
</evidence>
<dbReference type="GO" id="GO:0016491">
    <property type="term" value="F:oxidoreductase activity"/>
    <property type="evidence" value="ECO:0007669"/>
    <property type="project" value="UniProtKB-KW"/>
</dbReference>
<dbReference type="InterPro" id="IPR013968">
    <property type="entry name" value="PKS_KR"/>
</dbReference>
<gene>
    <name evidence="12" type="ORF">M409DRAFT_65790</name>
</gene>
<dbReference type="SUPFAM" id="SSF51735">
    <property type="entry name" value="NAD(P)-binding Rossmann-fold domains"/>
    <property type="match status" value="2"/>
</dbReference>
<dbReference type="GO" id="GO:0004312">
    <property type="term" value="F:fatty acid synthase activity"/>
    <property type="evidence" value="ECO:0007669"/>
    <property type="project" value="TreeGrafter"/>
</dbReference>
<evidence type="ECO:0000256" key="2">
    <source>
        <dbReference type="ARBA" id="ARBA00022553"/>
    </source>
</evidence>
<dbReference type="InterPro" id="IPR020806">
    <property type="entry name" value="PKS_PP-bd"/>
</dbReference>
<dbReference type="InterPro" id="IPR016036">
    <property type="entry name" value="Malonyl_transacylase_ACP-bd"/>
</dbReference>
<dbReference type="PROSITE" id="PS52004">
    <property type="entry name" value="KS3_2"/>
    <property type="match status" value="1"/>
</dbReference>
<evidence type="ECO:0000256" key="4">
    <source>
        <dbReference type="ARBA" id="ARBA00022857"/>
    </source>
</evidence>
<dbReference type="InterPro" id="IPR013154">
    <property type="entry name" value="ADH-like_N"/>
</dbReference>
<feature type="active site" description="Proton acceptor; for dehydratase activity" evidence="8">
    <location>
        <position position="992"/>
    </location>
</feature>
<dbReference type="SMART" id="SM00822">
    <property type="entry name" value="PKS_KR"/>
    <property type="match status" value="1"/>
</dbReference>
<dbReference type="SMART" id="SM00823">
    <property type="entry name" value="PKS_PP"/>
    <property type="match status" value="1"/>
</dbReference>
<dbReference type="Pfam" id="PF00109">
    <property type="entry name" value="ketoacyl-synt"/>
    <property type="match status" value="1"/>
</dbReference>
<dbReference type="InterPro" id="IPR042104">
    <property type="entry name" value="PKS_dehydratase_sf"/>
</dbReference>
<evidence type="ECO:0000313" key="12">
    <source>
        <dbReference type="EMBL" id="KAF2167650.1"/>
    </source>
</evidence>
<dbReference type="Pfam" id="PF00550">
    <property type="entry name" value="PP-binding"/>
    <property type="match status" value="1"/>
</dbReference>
<dbReference type="InterPro" id="IPR013217">
    <property type="entry name" value="Methyltransf_12"/>
</dbReference>
<keyword evidence="6" id="KW-0511">Multifunctional enzyme</keyword>
<dbReference type="Proteomes" id="UP000799537">
    <property type="component" value="Unassembled WGS sequence"/>
</dbReference>
<feature type="domain" description="PKS/mFAS DH" evidence="11">
    <location>
        <begin position="961"/>
        <end position="1270"/>
    </location>
</feature>
<accession>A0A6A6CND6</accession>
<feature type="region of interest" description="C-terminal hotdog fold" evidence="8">
    <location>
        <begin position="1113"/>
        <end position="1270"/>
    </location>
</feature>
<dbReference type="CDD" id="cd02440">
    <property type="entry name" value="AdoMet_MTases"/>
    <property type="match status" value="1"/>
</dbReference>
<dbReference type="SMART" id="SM00827">
    <property type="entry name" value="PKS_AT"/>
    <property type="match status" value="1"/>
</dbReference>
<dbReference type="SMART" id="SM00826">
    <property type="entry name" value="PKS_DH"/>
    <property type="match status" value="1"/>
</dbReference>
<dbReference type="InterPro" id="IPR020841">
    <property type="entry name" value="PKS_Beta-ketoAc_synthase_dom"/>
</dbReference>
<feature type="domain" description="Carrier" evidence="9">
    <location>
        <begin position="2446"/>
        <end position="2523"/>
    </location>
</feature>
<dbReference type="InterPro" id="IPR011032">
    <property type="entry name" value="GroES-like_sf"/>
</dbReference>
<keyword evidence="1" id="KW-0596">Phosphopantetheine</keyword>
<dbReference type="SUPFAM" id="SSF53901">
    <property type="entry name" value="Thiolase-like"/>
    <property type="match status" value="1"/>
</dbReference>
<dbReference type="Pfam" id="PF22621">
    <property type="entry name" value="CurL-like_PKS_C"/>
    <property type="match status" value="1"/>
</dbReference>
<dbReference type="Gene3D" id="3.40.50.150">
    <property type="entry name" value="Vaccinia Virus protein VP39"/>
    <property type="match status" value="1"/>
</dbReference>
<dbReference type="Pfam" id="PF08242">
    <property type="entry name" value="Methyltransf_12"/>
    <property type="match status" value="1"/>
</dbReference>
<dbReference type="Pfam" id="PF13602">
    <property type="entry name" value="ADH_zinc_N_2"/>
    <property type="match status" value="1"/>
</dbReference>
<keyword evidence="5" id="KW-0560">Oxidoreductase</keyword>
<dbReference type="SUPFAM" id="SSF53335">
    <property type="entry name" value="S-adenosyl-L-methionine-dependent methyltransferases"/>
    <property type="match status" value="1"/>
</dbReference>
<dbReference type="OrthoDB" id="329835at2759"/>
<dbReference type="SMART" id="SM00825">
    <property type="entry name" value="PKS_KS"/>
    <property type="match status" value="1"/>
</dbReference>
<dbReference type="GO" id="GO:0031177">
    <property type="term" value="F:phosphopantetheine binding"/>
    <property type="evidence" value="ECO:0007669"/>
    <property type="project" value="InterPro"/>
</dbReference>
<evidence type="ECO:0000259" key="10">
    <source>
        <dbReference type="PROSITE" id="PS52004"/>
    </source>
</evidence>
<keyword evidence="13" id="KW-1185">Reference proteome</keyword>
<feature type="domain" description="Ketosynthase family 3 (KS3)" evidence="10">
    <location>
        <begin position="12"/>
        <end position="433"/>
    </location>
</feature>
<dbReference type="Gene3D" id="3.30.70.3290">
    <property type="match status" value="1"/>
</dbReference>
<dbReference type="InterPro" id="IPR049900">
    <property type="entry name" value="PKS_mFAS_DH"/>
</dbReference>
<dbReference type="InterPro" id="IPR016035">
    <property type="entry name" value="Acyl_Trfase/lysoPLipase"/>
</dbReference>
<dbReference type="PANTHER" id="PTHR43775:SF29">
    <property type="entry name" value="ASPERFURANONE POLYKETIDE SYNTHASE AFOG-RELATED"/>
    <property type="match status" value="1"/>
</dbReference>
<dbReference type="CDD" id="cd00833">
    <property type="entry name" value="PKS"/>
    <property type="match status" value="1"/>
</dbReference>
<evidence type="ECO:0000259" key="9">
    <source>
        <dbReference type="PROSITE" id="PS50075"/>
    </source>
</evidence>
<dbReference type="InterPro" id="IPR009081">
    <property type="entry name" value="PP-bd_ACP"/>
</dbReference>
<dbReference type="Pfam" id="PF14765">
    <property type="entry name" value="PS-DH"/>
    <property type="match status" value="1"/>
</dbReference>
<dbReference type="InterPro" id="IPR020807">
    <property type="entry name" value="PKS_DH"/>
</dbReference>
<dbReference type="InterPro" id="IPR014030">
    <property type="entry name" value="Ketoacyl_synth_N"/>
</dbReference>
<keyword evidence="4" id="KW-0521">NADP</keyword>
<keyword evidence="3" id="KW-0808">Transferase</keyword>
<dbReference type="GO" id="GO:0004315">
    <property type="term" value="F:3-oxoacyl-[acyl-carrier-protein] synthase activity"/>
    <property type="evidence" value="ECO:0007669"/>
    <property type="project" value="InterPro"/>
</dbReference>
<dbReference type="InterPro" id="IPR014031">
    <property type="entry name" value="Ketoacyl_synth_C"/>
</dbReference>
<dbReference type="SUPFAM" id="SSF52151">
    <property type="entry name" value="FabD/lysophospholipase-like"/>
    <property type="match status" value="1"/>
</dbReference>
<name>A0A6A6CND6_ZASCE</name>
<dbReference type="Pfam" id="PF08659">
    <property type="entry name" value="KR"/>
    <property type="match status" value="2"/>
</dbReference>
<dbReference type="SMART" id="SM00829">
    <property type="entry name" value="PKS_ER"/>
    <property type="match status" value="1"/>
</dbReference>
<dbReference type="PROSITE" id="PS00012">
    <property type="entry name" value="PHOSPHOPANTETHEINE"/>
    <property type="match status" value="1"/>
</dbReference>
<dbReference type="InterPro" id="IPR029063">
    <property type="entry name" value="SAM-dependent_MTases_sf"/>
</dbReference>
<dbReference type="GeneID" id="54569936"/>
<dbReference type="CDD" id="cd05195">
    <property type="entry name" value="enoyl_red"/>
    <property type="match status" value="1"/>
</dbReference>
<proteinExistence type="predicted"/>
<dbReference type="InterPro" id="IPR036291">
    <property type="entry name" value="NAD(P)-bd_dom_sf"/>
</dbReference>
<evidence type="ECO:0000256" key="1">
    <source>
        <dbReference type="ARBA" id="ARBA00022450"/>
    </source>
</evidence>